<dbReference type="OrthoDB" id="9791261at2"/>
<dbReference type="PROSITE" id="PS51257">
    <property type="entry name" value="PROKAR_LIPOPROTEIN"/>
    <property type="match status" value="1"/>
</dbReference>
<dbReference type="Gene3D" id="1.20.1600.10">
    <property type="entry name" value="Outer membrane efflux proteins (OEP)"/>
    <property type="match status" value="1"/>
</dbReference>
<dbReference type="STRING" id="1891926.Fuma_04948"/>
<keyword evidence="3" id="KW-1185">Reference proteome</keyword>
<evidence type="ECO:0000313" key="3">
    <source>
        <dbReference type="Proteomes" id="UP000187735"/>
    </source>
</evidence>
<comment type="similarity">
    <text evidence="1">Belongs to the outer membrane factor (OMF) (TC 1.B.17) family.</text>
</comment>
<dbReference type="KEGG" id="fmr:Fuma_04948"/>
<dbReference type="PANTHER" id="PTHR30203:SF24">
    <property type="entry name" value="BLR4935 PROTEIN"/>
    <property type="match status" value="1"/>
</dbReference>
<dbReference type="Pfam" id="PF02321">
    <property type="entry name" value="OEP"/>
    <property type="match status" value="1"/>
</dbReference>
<dbReference type="RefSeq" id="WP_077026477.1">
    <property type="nucleotide sequence ID" value="NZ_CP017641.1"/>
</dbReference>
<dbReference type="InterPro" id="IPR010131">
    <property type="entry name" value="MdtP/NodT-like"/>
</dbReference>
<dbReference type="AlphaFoldDB" id="A0A1P8WMJ6"/>
<dbReference type="GO" id="GO:0015562">
    <property type="term" value="F:efflux transmembrane transporter activity"/>
    <property type="evidence" value="ECO:0007669"/>
    <property type="project" value="InterPro"/>
</dbReference>
<dbReference type="InterPro" id="IPR003423">
    <property type="entry name" value="OMP_efflux"/>
</dbReference>
<sequence>MKSTKLIAVLAAVCIVSGCSQNRWQARRGPTVDGYQPPQRLAGAESLPPNQQIEAALQLTAVASDADATPYISLVSATENEVQTGSEAAVLTDSAVPIADSAGVKVGMSLSEFESLAFAHNPAIRELAATTQKAAGYRTQVSLRPNPTIGYAAQQLADRNTDQHIAFVEQEFVTAGKLELNRCVLNETLRAQLMELEAQKLRVATDVRVQFYAALAAQKRIELIEDFESVVDKGVEVAELRVKAAEGSKLEVLQATIQKNEIDLALQQASVRFAAAWRRLIALTGTPYIEPSTLIGELPVETQTQDWSLVKSTIVSSSPEYNAAQTRVSRARAQLQRHGVQAVPNLTFQLGAGVDNGTNNGMLNFQVSAPVPVFNGNEGNIAAARAEFCRAALEVQRVEKSIEARLAEVSGDYDAALAAVDKYVSHILPNANESLKLAELAYEAGETSFVQVLVARRTYFDSNLQLIAAQTRLAQAKSIVDGFVLTGGLDPVVDNSGDDSLRGLTFGQQ</sequence>
<evidence type="ECO:0000256" key="1">
    <source>
        <dbReference type="ARBA" id="ARBA00007613"/>
    </source>
</evidence>
<dbReference type="Proteomes" id="UP000187735">
    <property type="component" value="Chromosome"/>
</dbReference>
<dbReference type="EMBL" id="CP017641">
    <property type="protein sequence ID" value="APZ95292.1"/>
    <property type="molecule type" value="Genomic_DNA"/>
</dbReference>
<accession>A0A1P8WMJ6</accession>
<gene>
    <name evidence="2" type="primary">czcC_2</name>
    <name evidence="2" type="ORF">Fuma_04948</name>
</gene>
<name>A0A1P8WMJ6_9PLAN</name>
<protein>
    <submittedName>
        <fullName evidence="2">Cation efflux system protein CzcC</fullName>
    </submittedName>
</protein>
<proteinExistence type="inferred from homology"/>
<evidence type="ECO:0000313" key="2">
    <source>
        <dbReference type="EMBL" id="APZ95292.1"/>
    </source>
</evidence>
<reference evidence="2 3" key="1">
    <citation type="journal article" date="2016" name="Front. Microbiol.">
        <title>Fuerstia marisgermanicae gen. nov., sp. nov., an Unusual Member of the Phylum Planctomycetes from the German Wadden Sea.</title>
        <authorList>
            <person name="Kohn T."/>
            <person name="Heuer A."/>
            <person name="Jogler M."/>
            <person name="Vollmers J."/>
            <person name="Boedeker C."/>
            <person name="Bunk B."/>
            <person name="Rast P."/>
            <person name="Borchert D."/>
            <person name="Glockner I."/>
            <person name="Freese H.M."/>
            <person name="Klenk H.P."/>
            <person name="Overmann J."/>
            <person name="Kaster A.K."/>
            <person name="Rohde M."/>
            <person name="Wiegand S."/>
            <person name="Jogler C."/>
        </authorList>
    </citation>
    <scope>NUCLEOTIDE SEQUENCE [LARGE SCALE GENOMIC DNA]</scope>
    <source>
        <strain evidence="2 3">NH11</strain>
    </source>
</reference>
<dbReference type="SUPFAM" id="SSF56954">
    <property type="entry name" value="Outer membrane efflux proteins (OEP)"/>
    <property type="match status" value="1"/>
</dbReference>
<dbReference type="PANTHER" id="PTHR30203">
    <property type="entry name" value="OUTER MEMBRANE CATION EFFLUX PROTEIN"/>
    <property type="match status" value="1"/>
</dbReference>
<organism evidence="2 3">
    <name type="scientific">Fuerstiella marisgermanici</name>
    <dbReference type="NCBI Taxonomy" id="1891926"/>
    <lineage>
        <taxon>Bacteria</taxon>
        <taxon>Pseudomonadati</taxon>
        <taxon>Planctomycetota</taxon>
        <taxon>Planctomycetia</taxon>
        <taxon>Planctomycetales</taxon>
        <taxon>Planctomycetaceae</taxon>
        <taxon>Fuerstiella</taxon>
    </lineage>
</organism>